<evidence type="ECO:0000313" key="8">
    <source>
        <dbReference type="EMBL" id="KXV56785.1"/>
    </source>
</evidence>
<reference evidence="7" key="1">
    <citation type="submission" date="2014-09" db="EMBL/GenBank/DDBJ databases">
        <authorList>
            <person name="Magalhaes I.L.F."/>
            <person name="Oliveira U."/>
            <person name="Santos F.R."/>
            <person name="Vidigal T.H.D.A."/>
            <person name="Brescovit A.D."/>
            <person name="Santos A.J."/>
        </authorList>
    </citation>
    <scope>NUCLEOTIDE SEQUENCE</scope>
    <source>
        <strain evidence="7">108B</strain>
    </source>
</reference>
<dbReference type="SUPFAM" id="SSF88659">
    <property type="entry name" value="Sigma3 and sigma4 domains of RNA polymerase sigma factors"/>
    <property type="match status" value="1"/>
</dbReference>
<dbReference type="Gene3D" id="1.10.1740.10">
    <property type="match status" value="1"/>
</dbReference>
<dbReference type="PATRIC" id="fig|446692.3.peg.3435"/>
<dbReference type="InterPro" id="IPR013324">
    <property type="entry name" value="RNA_pol_sigma_r3/r4-like"/>
</dbReference>
<feature type="domain" description="RNA polymerase sigma-70 region 2" evidence="5">
    <location>
        <begin position="20"/>
        <end position="71"/>
    </location>
</feature>
<keyword evidence="4" id="KW-0804">Transcription</keyword>
<comment type="similarity">
    <text evidence="1">Belongs to the sigma-70 factor family. ECF subfamily.</text>
</comment>
<dbReference type="EMBL" id="LN606600">
    <property type="protein sequence ID" value="CEF42488.1"/>
    <property type="molecule type" value="Genomic_DNA"/>
</dbReference>
<evidence type="ECO:0000313" key="9">
    <source>
        <dbReference type="Proteomes" id="UP000056109"/>
    </source>
</evidence>
<dbReference type="KEGG" id="asz:ASN_3246"/>
<gene>
    <name evidence="8" type="ORF">AD948_15835</name>
    <name evidence="7" type="ORF">ASN_3246</name>
</gene>
<organism evidence="7 9">
    <name type="scientific">Acetobacter senegalensis</name>
    <dbReference type="NCBI Taxonomy" id="446692"/>
    <lineage>
        <taxon>Bacteria</taxon>
        <taxon>Pseudomonadati</taxon>
        <taxon>Pseudomonadota</taxon>
        <taxon>Alphaproteobacteria</taxon>
        <taxon>Acetobacterales</taxon>
        <taxon>Acetobacteraceae</taxon>
        <taxon>Acetobacter</taxon>
    </lineage>
</organism>
<dbReference type="GeneID" id="34784198"/>
<keyword evidence="2" id="KW-0805">Transcription regulation</keyword>
<keyword evidence="9" id="KW-1185">Reference proteome</keyword>
<dbReference type="PANTHER" id="PTHR43133">
    <property type="entry name" value="RNA POLYMERASE ECF-TYPE SIGMA FACTO"/>
    <property type="match status" value="1"/>
</dbReference>
<dbReference type="Gene3D" id="1.10.10.10">
    <property type="entry name" value="Winged helix-like DNA-binding domain superfamily/Winged helix DNA-binding domain"/>
    <property type="match status" value="1"/>
</dbReference>
<dbReference type="InterPro" id="IPR039425">
    <property type="entry name" value="RNA_pol_sigma-70-like"/>
</dbReference>
<reference evidence="9" key="2">
    <citation type="submission" date="2014-09" db="EMBL/GenBank/DDBJ databases">
        <authorList>
            <person name="Illeghems K.G."/>
        </authorList>
    </citation>
    <scope>NUCLEOTIDE SEQUENCE [LARGE SCALE GENOMIC DNA]</scope>
    <source>
        <strain evidence="9">108B</strain>
    </source>
</reference>
<dbReference type="Pfam" id="PF04542">
    <property type="entry name" value="Sigma70_r2"/>
    <property type="match status" value="1"/>
</dbReference>
<protein>
    <submittedName>
        <fullName evidence="7">Fec I like protein</fullName>
    </submittedName>
    <submittedName>
        <fullName evidence="8">RNA polymerase subunit sigma-70</fullName>
    </submittedName>
</protein>
<dbReference type="Proteomes" id="UP000056109">
    <property type="component" value="Chromosome I"/>
</dbReference>
<evidence type="ECO:0000259" key="6">
    <source>
        <dbReference type="Pfam" id="PF08281"/>
    </source>
</evidence>
<dbReference type="NCBIfam" id="TIGR02937">
    <property type="entry name" value="sigma70-ECF"/>
    <property type="match status" value="1"/>
</dbReference>
<dbReference type="RefSeq" id="WP_058988649.1">
    <property type="nucleotide sequence ID" value="NZ_JAIMFQ010000011.1"/>
</dbReference>
<name>A0A0U5F3G9_9PROT</name>
<dbReference type="SUPFAM" id="SSF88946">
    <property type="entry name" value="Sigma2 domain of RNA polymerase sigma factors"/>
    <property type="match status" value="1"/>
</dbReference>
<dbReference type="InterPro" id="IPR014284">
    <property type="entry name" value="RNA_pol_sigma-70_dom"/>
</dbReference>
<dbReference type="InterPro" id="IPR036388">
    <property type="entry name" value="WH-like_DNA-bd_sf"/>
</dbReference>
<sequence length="171" mass="19715">MSPALNVIFRLRRQSLILSLLRIVRDPHTAEDLAQEAYIRVCRALEAGGVERVEPFLHQTARNIAFDHQRRCKARRKIEAVSLDDQMVDIIADDTPSVERILQDRQRLKLLRQTVSRLPRRTQIVMHLSRIEGWTNRRIAAHLGVSERTVFNDLKMALAHCVEQMGGFDGD</sequence>
<dbReference type="AlphaFoldDB" id="A0A0U5F3G9"/>
<reference evidence="8 10" key="3">
    <citation type="submission" date="2015-06" db="EMBL/GenBank/DDBJ databases">
        <title>Improved classification and identification of acetic acid bacteria using matrix-assisted laser desorption/ionization time-of-flight mass spectrometry; Gluconobacter nephelii and Gluconobacter uchimurae are later heterotypic synonyms of Gluconobacter japonicus and Gluconobacter oxydans, respectively.</title>
        <authorList>
            <person name="Li L."/>
            <person name="Cleenwerck I."/>
            <person name="De Vuyst L."/>
            <person name="Vandamme P."/>
        </authorList>
    </citation>
    <scope>NUCLEOTIDE SEQUENCE [LARGE SCALE GENOMIC DNA]</scope>
    <source>
        <strain evidence="8 10">LMG 23690</strain>
    </source>
</reference>
<dbReference type="Proteomes" id="UP000075360">
    <property type="component" value="Unassembled WGS sequence"/>
</dbReference>
<dbReference type="EMBL" id="LHZU01000147">
    <property type="protein sequence ID" value="KXV56785.1"/>
    <property type="molecule type" value="Genomic_DNA"/>
</dbReference>
<evidence type="ECO:0000256" key="1">
    <source>
        <dbReference type="ARBA" id="ARBA00010641"/>
    </source>
</evidence>
<dbReference type="GO" id="GO:0016987">
    <property type="term" value="F:sigma factor activity"/>
    <property type="evidence" value="ECO:0007669"/>
    <property type="project" value="UniProtKB-KW"/>
</dbReference>
<dbReference type="Pfam" id="PF08281">
    <property type="entry name" value="Sigma70_r4_2"/>
    <property type="match status" value="1"/>
</dbReference>
<dbReference type="InterPro" id="IPR013325">
    <property type="entry name" value="RNA_pol_sigma_r2"/>
</dbReference>
<dbReference type="GO" id="GO:0006352">
    <property type="term" value="P:DNA-templated transcription initiation"/>
    <property type="evidence" value="ECO:0007669"/>
    <property type="project" value="InterPro"/>
</dbReference>
<dbReference type="InterPro" id="IPR007627">
    <property type="entry name" value="RNA_pol_sigma70_r2"/>
</dbReference>
<dbReference type="GO" id="GO:0003677">
    <property type="term" value="F:DNA binding"/>
    <property type="evidence" value="ECO:0007669"/>
    <property type="project" value="InterPro"/>
</dbReference>
<evidence type="ECO:0000259" key="5">
    <source>
        <dbReference type="Pfam" id="PF04542"/>
    </source>
</evidence>
<accession>A0A0U5F3G9</accession>
<keyword evidence="3" id="KW-0731">Sigma factor</keyword>
<feature type="domain" description="RNA polymerase sigma factor 70 region 4 type 2" evidence="6">
    <location>
        <begin position="110"/>
        <end position="161"/>
    </location>
</feature>
<dbReference type="OrthoDB" id="9803470at2"/>
<evidence type="ECO:0000256" key="4">
    <source>
        <dbReference type="ARBA" id="ARBA00023163"/>
    </source>
</evidence>
<evidence type="ECO:0000256" key="2">
    <source>
        <dbReference type="ARBA" id="ARBA00023015"/>
    </source>
</evidence>
<proteinExistence type="inferred from homology"/>
<evidence type="ECO:0000313" key="7">
    <source>
        <dbReference type="EMBL" id="CEF42488.1"/>
    </source>
</evidence>
<dbReference type="PANTHER" id="PTHR43133:SF63">
    <property type="entry name" value="RNA POLYMERASE SIGMA FACTOR FECI-RELATED"/>
    <property type="match status" value="1"/>
</dbReference>
<evidence type="ECO:0000256" key="3">
    <source>
        <dbReference type="ARBA" id="ARBA00023082"/>
    </source>
</evidence>
<dbReference type="InterPro" id="IPR013249">
    <property type="entry name" value="RNA_pol_sigma70_r4_t2"/>
</dbReference>
<evidence type="ECO:0000313" key="10">
    <source>
        <dbReference type="Proteomes" id="UP000075360"/>
    </source>
</evidence>